<dbReference type="InterPro" id="IPR009003">
    <property type="entry name" value="Peptidase_S1_PA"/>
</dbReference>
<sequence length="474" mass="51056">MSTMPAPMPAPQLEIGGGGRGHFLARISLGIPQAHNPMLPFEPRRTATAIGPHAIVDIFDTHIRGRLIQECAAIDWSHISVVRLGYPGQAPSERPATIVVAVRPNTLDSDGATRILRSVGEWIYVLPQLHDVAIEVVKAGVAPGITPSAKVKAGVPSADHVTVKIDGKVPGLGCRFEKAFRNVPALGAGLGPQDSAVAGTLGGYLSISTADTVEYMALTCHHVLSGQISNIERDQLIHNGYSLHLHQERSSILARFLNRLGTVYCTSGTGTVGGWILDWGLAKLMTGRFSFTDINNSKYSLEVAPDKHFLYNEVTFLSCPGMPGEMVTPGEVMRGENHTVFKCGRTTGSTVGELNTIDSSVQMRYDFDDGSYEVVKGRALLVVSPSAHYLPCRIAIPFGSHGDSGSLVFDHQGRVLGLYIGRQTEDYEYNAPSIDGIYFISPIHPTLDAIQDAIAKDPALQGQDIKVDFVWGPI</sequence>
<comment type="caution">
    <text evidence="1">The sequence shown here is derived from an EMBL/GenBank/DDBJ whole genome shotgun (WGS) entry which is preliminary data.</text>
</comment>
<dbReference type="AlphaFoldDB" id="A0AAJ0MKY9"/>
<accession>A0AAJ0MKY9</accession>
<reference evidence="1" key="2">
    <citation type="submission" date="2023-06" db="EMBL/GenBank/DDBJ databases">
        <authorList>
            <consortium name="Lawrence Berkeley National Laboratory"/>
            <person name="Haridas S."/>
            <person name="Hensen N."/>
            <person name="Bonometti L."/>
            <person name="Westerberg I."/>
            <person name="Brannstrom I.O."/>
            <person name="Guillou S."/>
            <person name="Cros-Aarteil S."/>
            <person name="Calhoun S."/>
            <person name="Kuo A."/>
            <person name="Mondo S."/>
            <person name="Pangilinan J."/>
            <person name="Riley R."/>
            <person name="Labutti K."/>
            <person name="Andreopoulos B."/>
            <person name="Lipzen A."/>
            <person name="Chen C."/>
            <person name="Yanf M."/>
            <person name="Daum C."/>
            <person name="Ng V."/>
            <person name="Clum A."/>
            <person name="Steindorff A."/>
            <person name="Ohm R."/>
            <person name="Martin F."/>
            <person name="Silar P."/>
            <person name="Natvig D."/>
            <person name="Lalanne C."/>
            <person name="Gautier V."/>
            <person name="Ament-Velasquez S.L."/>
            <person name="Kruys A."/>
            <person name="Hutchinson M.I."/>
            <person name="Powell A.J."/>
            <person name="Barry K."/>
            <person name="Miller A.N."/>
            <person name="Grigoriev I.V."/>
            <person name="Debuchy R."/>
            <person name="Gladieux P."/>
            <person name="Thoren M.H."/>
            <person name="Johannesson H."/>
        </authorList>
    </citation>
    <scope>NUCLEOTIDE SEQUENCE</scope>
    <source>
        <strain evidence="1">CBS 955.72</strain>
    </source>
</reference>
<reference evidence="1" key="1">
    <citation type="journal article" date="2023" name="Mol. Phylogenet. Evol.">
        <title>Genome-scale phylogeny and comparative genomics of the fungal order Sordariales.</title>
        <authorList>
            <person name="Hensen N."/>
            <person name="Bonometti L."/>
            <person name="Westerberg I."/>
            <person name="Brannstrom I.O."/>
            <person name="Guillou S."/>
            <person name="Cros-Aarteil S."/>
            <person name="Calhoun S."/>
            <person name="Haridas S."/>
            <person name="Kuo A."/>
            <person name="Mondo S."/>
            <person name="Pangilinan J."/>
            <person name="Riley R."/>
            <person name="LaButti K."/>
            <person name="Andreopoulos B."/>
            <person name="Lipzen A."/>
            <person name="Chen C."/>
            <person name="Yan M."/>
            <person name="Daum C."/>
            <person name="Ng V."/>
            <person name="Clum A."/>
            <person name="Steindorff A."/>
            <person name="Ohm R.A."/>
            <person name="Martin F."/>
            <person name="Silar P."/>
            <person name="Natvig D.O."/>
            <person name="Lalanne C."/>
            <person name="Gautier V."/>
            <person name="Ament-Velasquez S.L."/>
            <person name="Kruys A."/>
            <person name="Hutchinson M.I."/>
            <person name="Powell A.J."/>
            <person name="Barry K."/>
            <person name="Miller A.N."/>
            <person name="Grigoriev I.V."/>
            <person name="Debuchy R."/>
            <person name="Gladieux P."/>
            <person name="Hiltunen Thoren M."/>
            <person name="Johannesson H."/>
        </authorList>
    </citation>
    <scope>NUCLEOTIDE SEQUENCE</scope>
    <source>
        <strain evidence="1">CBS 955.72</strain>
    </source>
</reference>
<evidence type="ECO:0000313" key="1">
    <source>
        <dbReference type="EMBL" id="KAK3364083.1"/>
    </source>
</evidence>
<dbReference type="SUPFAM" id="SSF50494">
    <property type="entry name" value="Trypsin-like serine proteases"/>
    <property type="match status" value="1"/>
</dbReference>
<proteinExistence type="predicted"/>
<evidence type="ECO:0000313" key="2">
    <source>
        <dbReference type="Proteomes" id="UP001275084"/>
    </source>
</evidence>
<dbReference type="Proteomes" id="UP001275084">
    <property type="component" value="Unassembled WGS sequence"/>
</dbReference>
<name>A0AAJ0MKY9_9PEZI</name>
<organism evidence="1 2">
    <name type="scientific">Lasiosphaeria hispida</name>
    <dbReference type="NCBI Taxonomy" id="260671"/>
    <lineage>
        <taxon>Eukaryota</taxon>
        <taxon>Fungi</taxon>
        <taxon>Dikarya</taxon>
        <taxon>Ascomycota</taxon>
        <taxon>Pezizomycotina</taxon>
        <taxon>Sordariomycetes</taxon>
        <taxon>Sordariomycetidae</taxon>
        <taxon>Sordariales</taxon>
        <taxon>Lasiosphaeriaceae</taxon>
        <taxon>Lasiosphaeria</taxon>
    </lineage>
</organism>
<gene>
    <name evidence="1" type="ORF">B0T25DRAFT_627949</name>
</gene>
<keyword evidence="2" id="KW-1185">Reference proteome</keyword>
<protein>
    <submittedName>
        <fullName evidence="1">Uncharacterized protein</fullName>
    </submittedName>
</protein>
<dbReference type="EMBL" id="JAUIQD010000001">
    <property type="protein sequence ID" value="KAK3364083.1"/>
    <property type="molecule type" value="Genomic_DNA"/>
</dbReference>